<dbReference type="STRING" id="83765.SAMN05660284_01531"/>
<sequence length="157" mass="17736">MMPALQHREARSPSAVFPESAWQLQQAAIHASSLWDGFTHRRNSDDLFHCWGMGGIELHDRMAELAVLDMQLCEALYQVCACGFPGVYTYEVTEALGDAIALHLLSTGQFPTDTEWQCALGELALEFFQRGDPEDLPEIRAVLRRFLPDWAKRLCPN</sequence>
<organism evidence="1 2">
    <name type="scientific">Formivibrio citricus</name>
    <dbReference type="NCBI Taxonomy" id="83765"/>
    <lineage>
        <taxon>Bacteria</taxon>
        <taxon>Pseudomonadati</taxon>
        <taxon>Pseudomonadota</taxon>
        <taxon>Betaproteobacteria</taxon>
        <taxon>Neisseriales</taxon>
        <taxon>Chitinibacteraceae</taxon>
        <taxon>Formivibrio</taxon>
    </lineage>
</organism>
<dbReference type="Proteomes" id="UP000242869">
    <property type="component" value="Unassembled WGS sequence"/>
</dbReference>
<name>A0A1I4Z510_9NEIS</name>
<reference evidence="2" key="1">
    <citation type="submission" date="2016-10" db="EMBL/GenBank/DDBJ databases">
        <authorList>
            <person name="Varghese N."/>
            <person name="Submissions S."/>
        </authorList>
    </citation>
    <scope>NUCLEOTIDE SEQUENCE [LARGE SCALE GENOMIC DNA]</scope>
    <source>
        <strain evidence="2">DSM 6150</strain>
    </source>
</reference>
<dbReference type="RefSeq" id="WP_143086000.1">
    <property type="nucleotide sequence ID" value="NZ_FOVE01000009.1"/>
</dbReference>
<dbReference type="EMBL" id="FOVE01000009">
    <property type="protein sequence ID" value="SFN45376.1"/>
    <property type="molecule type" value="Genomic_DNA"/>
</dbReference>
<evidence type="ECO:0000313" key="2">
    <source>
        <dbReference type="Proteomes" id="UP000242869"/>
    </source>
</evidence>
<accession>A0A1I4Z510</accession>
<dbReference type="AlphaFoldDB" id="A0A1I4Z510"/>
<protein>
    <submittedName>
        <fullName evidence="1">Uncharacterized protein</fullName>
    </submittedName>
</protein>
<proteinExistence type="predicted"/>
<keyword evidence="2" id="KW-1185">Reference proteome</keyword>
<gene>
    <name evidence="1" type="ORF">SAMN05660284_01531</name>
</gene>
<evidence type="ECO:0000313" key="1">
    <source>
        <dbReference type="EMBL" id="SFN45376.1"/>
    </source>
</evidence>
<dbReference type="OrthoDB" id="8586681at2"/>